<feature type="transmembrane region" description="Helical" evidence="1">
    <location>
        <begin position="19"/>
        <end position="36"/>
    </location>
</feature>
<keyword evidence="1" id="KW-0472">Membrane</keyword>
<dbReference type="NCBIfam" id="NF041635">
    <property type="entry name" value="STM3941_fam"/>
    <property type="match status" value="1"/>
</dbReference>
<name>A0A7W8E9Z1_9BACT</name>
<keyword evidence="1" id="KW-1133">Transmembrane helix</keyword>
<dbReference type="AlphaFoldDB" id="A0A7W8E9Z1"/>
<evidence type="ECO:0000256" key="1">
    <source>
        <dbReference type="SAM" id="Phobius"/>
    </source>
</evidence>
<evidence type="ECO:0008006" key="4">
    <source>
        <dbReference type="Google" id="ProtNLM"/>
    </source>
</evidence>
<reference evidence="2 3" key="1">
    <citation type="submission" date="2020-08" db="EMBL/GenBank/DDBJ databases">
        <title>Genomic Encyclopedia of Type Strains, Phase IV (KMG-V): Genome sequencing to study the core and pangenomes of soil and plant-associated prokaryotes.</title>
        <authorList>
            <person name="Whitman W."/>
        </authorList>
    </citation>
    <scope>NUCLEOTIDE SEQUENCE [LARGE SCALE GENOMIC DNA]</scope>
    <source>
        <strain evidence="2 3">X5P3</strain>
    </source>
</reference>
<protein>
    <recommendedName>
        <fullName evidence="4">PH domain-containing protein</fullName>
    </recommendedName>
</protein>
<dbReference type="Proteomes" id="UP000584867">
    <property type="component" value="Unassembled WGS sequence"/>
</dbReference>
<proteinExistence type="predicted"/>
<feature type="transmembrane region" description="Helical" evidence="1">
    <location>
        <begin position="42"/>
        <end position="62"/>
    </location>
</feature>
<dbReference type="RefSeq" id="WP_184257402.1">
    <property type="nucleotide sequence ID" value="NZ_JACHIO010000014.1"/>
</dbReference>
<evidence type="ECO:0000313" key="2">
    <source>
        <dbReference type="EMBL" id="MBB5065028.1"/>
    </source>
</evidence>
<dbReference type="InterPro" id="IPR048136">
    <property type="entry name" value="STM3941-like"/>
</dbReference>
<comment type="caution">
    <text evidence="2">The sequence shown here is derived from an EMBL/GenBank/DDBJ whole genome shotgun (WGS) entry which is preliminary data.</text>
</comment>
<gene>
    <name evidence="2" type="ORF">HDF15_003391</name>
</gene>
<keyword evidence="1" id="KW-0812">Transmembrane</keyword>
<organism evidence="2 3">
    <name type="scientific">Granulicella mallensis</name>
    <dbReference type="NCBI Taxonomy" id="940614"/>
    <lineage>
        <taxon>Bacteria</taxon>
        <taxon>Pseudomonadati</taxon>
        <taxon>Acidobacteriota</taxon>
        <taxon>Terriglobia</taxon>
        <taxon>Terriglobales</taxon>
        <taxon>Acidobacteriaceae</taxon>
        <taxon>Granulicella</taxon>
    </lineage>
</organism>
<dbReference type="EMBL" id="JACHIO010000014">
    <property type="protein sequence ID" value="MBB5065028.1"/>
    <property type="molecule type" value="Genomic_DNA"/>
</dbReference>
<evidence type="ECO:0000313" key="3">
    <source>
        <dbReference type="Proteomes" id="UP000584867"/>
    </source>
</evidence>
<sequence length="159" mass="17747">MTEFDTFPIVLRASRRKQLLLLLLCLAFVVIGVMMVRDGDSMGYFCGGLFAVGAVVFVVNMLPNASYLRLDEEGFAFCSLFRAHTVRWADIQEFGLVTIRLKRMVAWNFVAGYFSNPGWRSVSRAVGGFEAALADTYGRSAKDLLAIMVTLHDRYAAMP</sequence>
<accession>A0A7W8E9Z1</accession>